<name>A0AAI9TB94_PENTH</name>
<evidence type="ECO:0000313" key="1">
    <source>
        <dbReference type="EMBL" id="KAJ9484096.1"/>
    </source>
</evidence>
<evidence type="ECO:0000313" key="2">
    <source>
        <dbReference type="Proteomes" id="UP001227192"/>
    </source>
</evidence>
<proteinExistence type="predicted"/>
<accession>A0AAI9TB94</accession>
<comment type="caution">
    <text evidence="1">The sequence shown here is derived from an EMBL/GenBank/DDBJ whole genome shotgun (WGS) entry which is preliminary data.</text>
</comment>
<sequence>MSQLIRLPRRFGSQSRENSTISWRGITSPPSAPFSLVETPGLLDVQSYGWKGSRFWPQKRSFSASIAQVLIF</sequence>
<organism evidence="1 2">
    <name type="scientific">Penicillium thymicola</name>
    <dbReference type="NCBI Taxonomy" id="293382"/>
    <lineage>
        <taxon>Eukaryota</taxon>
        <taxon>Fungi</taxon>
        <taxon>Dikarya</taxon>
        <taxon>Ascomycota</taxon>
        <taxon>Pezizomycotina</taxon>
        <taxon>Eurotiomycetes</taxon>
        <taxon>Eurotiomycetidae</taxon>
        <taxon>Eurotiales</taxon>
        <taxon>Aspergillaceae</taxon>
        <taxon>Penicillium</taxon>
    </lineage>
</organism>
<reference evidence="1" key="2">
    <citation type="journal article" date="2016" name="Fungal Biol.">
        <title>Ochratoxin A production by Penicillium thymicola.</title>
        <authorList>
            <person name="Nguyen H.D.T."/>
            <person name="McMullin D.R."/>
            <person name="Ponomareva E."/>
            <person name="Riley R."/>
            <person name="Pomraning K.R."/>
            <person name="Baker S.E."/>
            <person name="Seifert K.A."/>
        </authorList>
    </citation>
    <scope>NUCLEOTIDE SEQUENCE</scope>
    <source>
        <strain evidence="1">DAOM 180753</strain>
    </source>
</reference>
<reference evidence="1" key="1">
    <citation type="submission" date="2015-06" db="EMBL/GenBank/DDBJ databases">
        <authorList>
            <person name="Nguyen H."/>
        </authorList>
    </citation>
    <scope>NUCLEOTIDE SEQUENCE</scope>
    <source>
        <strain evidence="1">DAOM 180753</strain>
    </source>
</reference>
<protein>
    <submittedName>
        <fullName evidence="1">Uncharacterized protein</fullName>
    </submittedName>
</protein>
<dbReference type="Proteomes" id="UP001227192">
    <property type="component" value="Unassembled WGS sequence"/>
</dbReference>
<keyword evidence="2" id="KW-1185">Reference proteome</keyword>
<dbReference type="EMBL" id="LACB01000369">
    <property type="protein sequence ID" value="KAJ9484096.1"/>
    <property type="molecule type" value="Genomic_DNA"/>
</dbReference>
<dbReference type="AlphaFoldDB" id="A0AAI9TB94"/>
<gene>
    <name evidence="1" type="ORF">VN97_g9291</name>
</gene>